<evidence type="ECO:0000313" key="3">
    <source>
        <dbReference type="Proteomes" id="UP001597053"/>
    </source>
</evidence>
<feature type="transmembrane region" description="Helical" evidence="1">
    <location>
        <begin position="7"/>
        <end position="27"/>
    </location>
</feature>
<dbReference type="InterPro" id="IPR052524">
    <property type="entry name" value="MFS_Cyanate_Porter"/>
</dbReference>
<keyword evidence="1" id="KW-0472">Membrane</keyword>
<comment type="caution">
    <text evidence="2">The sequence shown here is derived from an EMBL/GenBank/DDBJ whole genome shotgun (WGS) entry which is preliminary data.</text>
</comment>
<dbReference type="InterPro" id="IPR036259">
    <property type="entry name" value="MFS_trans_sf"/>
</dbReference>
<feature type="transmembrane region" description="Helical" evidence="1">
    <location>
        <begin position="33"/>
        <end position="55"/>
    </location>
</feature>
<keyword evidence="1" id="KW-1133">Transmembrane helix</keyword>
<sequence length="64" mass="6646">TVALSAFAQSAGYLIAALGPFLVGVLYEQTGGWTAPIVLLLVALAVQASAGMVIARPRHIEDEH</sequence>
<organism evidence="2 3">
    <name type="scientific">Micromonospora azadirachtae</name>
    <dbReference type="NCBI Taxonomy" id="1970735"/>
    <lineage>
        <taxon>Bacteria</taxon>
        <taxon>Bacillati</taxon>
        <taxon>Actinomycetota</taxon>
        <taxon>Actinomycetes</taxon>
        <taxon>Micromonosporales</taxon>
        <taxon>Micromonosporaceae</taxon>
        <taxon>Micromonospora</taxon>
    </lineage>
</organism>
<keyword evidence="1" id="KW-0812">Transmembrane</keyword>
<dbReference type="PANTHER" id="PTHR23523:SF2">
    <property type="entry name" value="2-NITROIMIDAZOLE TRANSPORTER"/>
    <property type="match status" value="1"/>
</dbReference>
<dbReference type="SUPFAM" id="SSF103473">
    <property type="entry name" value="MFS general substrate transporter"/>
    <property type="match status" value="1"/>
</dbReference>
<name>A0ABW3A0A5_9ACTN</name>
<keyword evidence="3" id="KW-1185">Reference proteome</keyword>
<dbReference type="EMBL" id="JBHTHM010000380">
    <property type="protein sequence ID" value="MFD0784327.1"/>
    <property type="molecule type" value="Genomic_DNA"/>
</dbReference>
<feature type="non-terminal residue" evidence="2">
    <location>
        <position position="1"/>
    </location>
</feature>
<protein>
    <submittedName>
        <fullName evidence="2">MFS transporter</fullName>
    </submittedName>
</protein>
<gene>
    <name evidence="2" type="ORF">ACFQZ8_10430</name>
</gene>
<evidence type="ECO:0000256" key="1">
    <source>
        <dbReference type="SAM" id="Phobius"/>
    </source>
</evidence>
<proteinExistence type="predicted"/>
<dbReference type="PANTHER" id="PTHR23523">
    <property type="match status" value="1"/>
</dbReference>
<dbReference type="Proteomes" id="UP001597053">
    <property type="component" value="Unassembled WGS sequence"/>
</dbReference>
<accession>A0ABW3A0A5</accession>
<reference evidence="3" key="1">
    <citation type="journal article" date="2019" name="Int. J. Syst. Evol. Microbiol.">
        <title>The Global Catalogue of Microorganisms (GCM) 10K type strain sequencing project: providing services to taxonomists for standard genome sequencing and annotation.</title>
        <authorList>
            <consortium name="The Broad Institute Genomics Platform"/>
            <consortium name="The Broad Institute Genome Sequencing Center for Infectious Disease"/>
            <person name="Wu L."/>
            <person name="Ma J."/>
        </authorList>
    </citation>
    <scope>NUCLEOTIDE SEQUENCE [LARGE SCALE GENOMIC DNA]</scope>
    <source>
        <strain evidence="3">JCM 32148</strain>
    </source>
</reference>
<evidence type="ECO:0000313" key="2">
    <source>
        <dbReference type="EMBL" id="MFD0784327.1"/>
    </source>
</evidence>